<dbReference type="AlphaFoldDB" id="A0A0H3NEP6"/>
<keyword evidence="1" id="KW-0732">Signal</keyword>
<dbReference type="InterPro" id="IPR019648">
    <property type="entry name" value="YebY"/>
</dbReference>
<dbReference type="Pfam" id="PF10709">
    <property type="entry name" value="DUF2511"/>
    <property type="match status" value="1"/>
</dbReference>
<proteinExistence type="predicted"/>
<evidence type="ECO:0000256" key="1">
    <source>
        <dbReference type="SAM" id="SignalP"/>
    </source>
</evidence>
<dbReference type="BioCyc" id="SENT216597:SL1344_RS13720-MONOMER"/>
<sequence length="112" mass="12347">MKRKLFLTLLLTLSFGVAAAEKTKEIDGSTYGDKWPLTFEKAKVSCVNRAYAFVYDIKTDDRYPLNGMAVDAVKSGKMEGSNLDDVWKDDPDYDGVKISISPVIDAATALCN</sequence>
<gene>
    <name evidence="2" type="ordered locus">SL1344_2632</name>
</gene>
<evidence type="ECO:0000313" key="3">
    <source>
        <dbReference type="Proteomes" id="UP000008962"/>
    </source>
</evidence>
<name>A0A0H3NEP6_SALTS</name>
<accession>A0A0H3NEP6</accession>
<keyword evidence="3" id="KW-1185">Reference proteome</keyword>
<organism evidence="2 3">
    <name type="scientific">Salmonella typhimurium (strain SL1344)</name>
    <dbReference type="NCBI Taxonomy" id="216597"/>
    <lineage>
        <taxon>Bacteria</taxon>
        <taxon>Pseudomonadati</taxon>
        <taxon>Pseudomonadota</taxon>
        <taxon>Gammaproteobacteria</taxon>
        <taxon>Enterobacterales</taxon>
        <taxon>Enterobacteriaceae</taxon>
        <taxon>Salmonella</taxon>
    </lineage>
</organism>
<dbReference type="KEGG" id="sey:SL1344_2632"/>
<evidence type="ECO:0000313" key="2">
    <source>
        <dbReference type="EMBL" id="CBW18734.1"/>
    </source>
</evidence>
<reference evidence="3" key="1">
    <citation type="journal article" date="2012" name="Proc. Natl. Acad. Sci. U.S.A.">
        <title>The transcriptional landscape and small RNAs of Salmonella enterica serovar Typhimurium.</title>
        <authorList>
            <person name="Kroger C."/>
            <person name="Dillon S.C."/>
            <person name="Cameron A.D."/>
            <person name="Papenfort K."/>
            <person name="Sivasankaran S.K."/>
            <person name="Hokamp K."/>
            <person name="Chao Y."/>
            <person name="Sittka A."/>
            <person name="Hebrard M."/>
            <person name="Handler K."/>
            <person name="Colgan A."/>
            <person name="Leekitcharoenphon P."/>
            <person name="Langridge G.C."/>
            <person name="Lohan A.J."/>
            <person name="Loftus B."/>
            <person name="Lucchini S."/>
            <person name="Ussery D.W."/>
            <person name="Dorman C.J."/>
            <person name="Thomson N.R."/>
            <person name="Vogel J."/>
            <person name="Hinton J.C."/>
        </authorList>
    </citation>
    <scope>NUCLEOTIDE SEQUENCE [LARGE SCALE GENOMIC DNA]</scope>
    <source>
        <strain evidence="3">SL1344</strain>
    </source>
</reference>
<feature type="signal peptide" evidence="1">
    <location>
        <begin position="1"/>
        <end position="19"/>
    </location>
</feature>
<dbReference type="Proteomes" id="UP000008962">
    <property type="component" value="Chromosome"/>
</dbReference>
<protein>
    <submittedName>
        <fullName evidence="2">Hypothetical exported protein</fullName>
    </submittedName>
</protein>
<dbReference type="RefSeq" id="WP_000823622.1">
    <property type="nucleotide sequence ID" value="NC_016810.1"/>
</dbReference>
<dbReference type="EMBL" id="FQ312003">
    <property type="protein sequence ID" value="CBW18734.1"/>
    <property type="molecule type" value="Genomic_DNA"/>
</dbReference>
<dbReference type="PATRIC" id="fig|216597.6.peg.2928"/>
<feature type="chain" id="PRO_5002616507" evidence="1">
    <location>
        <begin position="20"/>
        <end position="112"/>
    </location>
</feature>
<dbReference type="HOGENOM" id="CLU_164849_0_0_6"/>